<reference evidence="2" key="1">
    <citation type="submission" date="2019-07" db="EMBL/GenBank/DDBJ databases">
        <title>The discovery of a new lineage B mimivirus raises questions about particles surface fibrils.</title>
        <authorList>
            <person name="Silva L.K.S."/>
            <person name="Rodrigues R.A.L."/>
            <person name="Andrade A.C.S.P."/>
            <person name="Hikida H."/>
            <person name="Andreani J."/>
            <person name="Levasseur A."/>
            <person name="La Scola B."/>
            <person name="Abrahao J.S."/>
        </authorList>
    </citation>
    <scope>NUCLEOTIDE SEQUENCE</scope>
    <source>
        <strain evidence="2">B60</strain>
    </source>
</reference>
<sequence>MNKNDIIINNTVTNTQSKIYGLTGIQNLGNTCYMNSAIQALAHNHVLMNYMFNNKNEIFKILLKNARNILKDSEKFQLSEVNSIPLSLKKKIQDPQYNFTMLDNNEINIILNNTITVQLIRLLEYMWKDNCIVIPTSFRVIFTEARNKFFFGNEHHDAEEAYTCIVQKIMEELAEKKNIKFRMQNEDVMSLIQFTQNMREEILKAKDAIERDRLSKLYHAKISEMPREILMINSYSTMKKYYGESYSHVMEMFTGFQHSSLNCPNSQCGYVSNKFDPFTHLSLPLPSDMTHIDECLQEYFKEEVLDSDNSWTCDKCKNNVRAIKKLALWTLPHILVIQLKRFNIYRQSKDNRTVNFPSDDFDLSKYISTNQLEPINNSKYKLQCIINHTGGLNHGHYFTYNLDMNMDKWYIFNDDVVVPIAHNRVITSSAYLLFYVRQDLLSS</sequence>
<dbReference type="Gene3D" id="3.90.70.10">
    <property type="entry name" value="Cysteine proteinases"/>
    <property type="match status" value="1"/>
</dbReference>
<evidence type="ECO:0000313" key="2">
    <source>
        <dbReference type="EMBL" id="QID06221.1"/>
    </source>
</evidence>
<dbReference type="InterPro" id="IPR001394">
    <property type="entry name" value="Peptidase_C19_UCH"/>
</dbReference>
<dbReference type="PANTHER" id="PTHR21646:SF46">
    <property type="entry name" value="UBIQUITIN CARBOXYL-TERMINAL HYDROLASE"/>
    <property type="match status" value="1"/>
</dbReference>
<name>A0A6G6ACU3_9VIRU</name>
<accession>A0A6G6ACU3</accession>
<dbReference type="InterPro" id="IPR018200">
    <property type="entry name" value="USP_CS"/>
</dbReference>
<evidence type="ECO:0000259" key="1">
    <source>
        <dbReference type="PROSITE" id="PS50235"/>
    </source>
</evidence>
<dbReference type="GO" id="GO:0016579">
    <property type="term" value="P:protein deubiquitination"/>
    <property type="evidence" value="ECO:0007669"/>
    <property type="project" value="InterPro"/>
</dbReference>
<dbReference type="Pfam" id="PF00443">
    <property type="entry name" value="UCH"/>
    <property type="match status" value="1"/>
</dbReference>
<dbReference type="PROSITE" id="PS50235">
    <property type="entry name" value="USP_3"/>
    <property type="match status" value="1"/>
</dbReference>
<dbReference type="EMBL" id="MN175499">
    <property type="protein sequence ID" value="QID06221.1"/>
    <property type="molecule type" value="Genomic_DNA"/>
</dbReference>
<dbReference type="PANTHER" id="PTHR21646">
    <property type="entry name" value="UBIQUITIN CARBOXYL-TERMINAL HYDROLASE"/>
    <property type="match status" value="1"/>
</dbReference>
<proteinExistence type="predicted"/>
<organism evidence="2">
    <name type="scientific">Borely moumouvirus</name>
    <dbReference type="NCBI Taxonomy" id="2712067"/>
    <lineage>
        <taxon>Viruses</taxon>
        <taxon>Varidnaviria</taxon>
        <taxon>Bamfordvirae</taxon>
        <taxon>Nucleocytoviricota</taxon>
        <taxon>Megaviricetes</taxon>
        <taxon>Imitervirales</taxon>
        <taxon>Mimiviridae</taxon>
        <taxon>Megamimivirinae</taxon>
        <taxon>Moumouvirus</taxon>
    </lineage>
</organism>
<dbReference type="CDD" id="cd02674">
    <property type="entry name" value="Peptidase_C19R"/>
    <property type="match status" value="1"/>
</dbReference>
<feature type="domain" description="USP" evidence="1">
    <location>
        <begin position="23"/>
        <end position="438"/>
    </location>
</feature>
<dbReference type="PROSITE" id="PS00973">
    <property type="entry name" value="USP_2"/>
    <property type="match status" value="1"/>
</dbReference>
<protein>
    <submittedName>
        <fullName evidence="2">Peptidase C19 subfamily protein</fullName>
    </submittedName>
</protein>
<dbReference type="PROSITE" id="PS00972">
    <property type="entry name" value="USP_1"/>
    <property type="match status" value="1"/>
</dbReference>
<dbReference type="InterPro" id="IPR038765">
    <property type="entry name" value="Papain-like_cys_pep_sf"/>
</dbReference>
<dbReference type="InterPro" id="IPR028889">
    <property type="entry name" value="USP"/>
</dbReference>
<dbReference type="SUPFAM" id="SSF54001">
    <property type="entry name" value="Cysteine proteinases"/>
    <property type="match status" value="1"/>
</dbReference>
<dbReference type="InterPro" id="IPR050185">
    <property type="entry name" value="Ub_carboxyl-term_hydrolase"/>
</dbReference>
<dbReference type="GO" id="GO:0004843">
    <property type="term" value="F:cysteine-type deubiquitinase activity"/>
    <property type="evidence" value="ECO:0007669"/>
    <property type="project" value="InterPro"/>
</dbReference>